<comment type="caution">
    <text evidence="6">The sequence shown here is derived from an EMBL/GenBank/DDBJ whole genome shotgun (WGS) entry which is preliminary data.</text>
</comment>
<feature type="transmembrane region" description="Helical" evidence="5">
    <location>
        <begin position="93"/>
        <end position="116"/>
    </location>
</feature>
<dbReference type="OrthoDB" id="6500128at2759"/>
<evidence type="ECO:0000256" key="3">
    <source>
        <dbReference type="ARBA" id="ARBA00023136"/>
    </source>
</evidence>
<dbReference type="EMBL" id="VXIV02001212">
    <property type="protein sequence ID" value="KAF6033880.1"/>
    <property type="molecule type" value="Genomic_DNA"/>
</dbReference>
<dbReference type="Gene3D" id="1.20.1560.10">
    <property type="entry name" value="ABC transporter type 1, transmembrane domain"/>
    <property type="match status" value="1"/>
</dbReference>
<evidence type="ECO:0000313" key="6">
    <source>
        <dbReference type="EMBL" id="KAF6033880.1"/>
    </source>
</evidence>
<feature type="compositionally biased region" description="Basic and acidic residues" evidence="4">
    <location>
        <begin position="38"/>
        <end position="51"/>
    </location>
</feature>
<evidence type="ECO:0000313" key="7">
    <source>
        <dbReference type="Proteomes" id="UP000593567"/>
    </source>
</evidence>
<accession>A0A7J7K5H3</accession>
<keyword evidence="2 5" id="KW-1133">Transmembrane helix</keyword>
<keyword evidence="7" id="KW-1185">Reference proteome</keyword>
<keyword evidence="1 5" id="KW-0812">Transmembrane</keyword>
<dbReference type="Proteomes" id="UP000593567">
    <property type="component" value="Unassembled WGS sequence"/>
</dbReference>
<feature type="transmembrane region" description="Helical" evidence="5">
    <location>
        <begin position="204"/>
        <end position="227"/>
    </location>
</feature>
<dbReference type="GO" id="GO:0005524">
    <property type="term" value="F:ATP binding"/>
    <property type="evidence" value="ECO:0007669"/>
    <property type="project" value="InterPro"/>
</dbReference>
<dbReference type="AlphaFoldDB" id="A0A7J7K5H3"/>
<evidence type="ECO:0000256" key="1">
    <source>
        <dbReference type="ARBA" id="ARBA00022692"/>
    </source>
</evidence>
<proteinExistence type="predicted"/>
<protein>
    <submittedName>
        <fullName evidence="6">ABCB1</fullName>
    </submittedName>
</protein>
<feature type="region of interest" description="Disordered" evidence="4">
    <location>
        <begin position="22"/>
        <end position="71"/>
    </location>
</feature>
<evidence type="ECO:0000256" key="2">
    <source>
        <dbReference type="ARBA" id="ARBA00022989"/>
    </source>
</evidence>
<dbReference type="InterPro" id="IPR036640">
    <property type="entry name" value="ABC1_TM_sf"/>
</dbReference>
<evidence type="ECO:0000256" key="5">
    <source>
        <dbReference type="SAM" id="Phobius"/>
    </source>
</evidence>
<reference evidence="6" key="1">
    <citation type="submission" date="2020-06" db="EMBL/GenBank/DDBJ databases">
        <title>Draft genome of Bugula neritina, a colonial animal packing powerful symbionts and potential medicines.</title>
        <authorList>
            <person name="Rayko M."/>
        </authorList>
    </citation>
    <scope>NUCLEOTIDE SEQUENCE [LARGE SCALE GENOMIC DNA]</scope>
    <source>
        <strain evidence="6">Kwan_BN1</strain>
    </source>
</reference>
<evidence type="ECO:0000256" key="4">
    <source>
        <dbReference type="SAM" id="MobiDB-lite"/>
    </source>
</evidence>
<sequence>MASDSELDIDKYINEGYVDFEPLSHSKQNGYPDSKQNGYHDSKQNGYHDSKQNGYNKSKLSVDTEKIEEMDEEEKPMVGTFHLFRYATGLDKFLMLLGTLGAIGHGIAVPCVIIVFGDMLNIFLDTEDICDVCNNITDMIDKFNDQNSGEDFTCDAFFKGTSESETLTEDFIDYQKKELAKYNISADFPDSFKRDDLLDTMRTYAIYFLVFVTIIIMTKMFILFGIANQIYSFTA</sequence>
<feature type="compositionally biased region" description="Polar residues" evidence="4">
    <location>
        <begin position="25"/>
        <end position="37"/>
    </location>
</feature>
<dbReference type="GO" id="GO:0016020">
    <property type="term" value="C:membrane"/>
    <property type="evidence" value="ECO:0007669"/>
    <property type="project" value="InterPro"/>
</dbReference>
<organism evidence="6 7">
    <name type="scientific">Bugula neritina</name>
    <name type="common">Brown bryozoan</name>
    <name type="synonym">Sertularia neritina</name>
    <dbReference type="NCBI Taxonomy" id="10212"/>
    <lineage>
        <taxon>Eukaryota</taxon>
        <taxon>Metazoa</taxon>
        <taxon>Spiralia</taxon>
        <taxon>Lophotrochozoa</taxon>
        <taxon>Bryozoa</taxon>
        <taxon>Gymnolaemata</taxon>
        <taxon>Cheilostomatida</taxon>
        <taxon>Flustrina</taxon>
        <taxon>Buguloidea</taxon>
        <taxon>Bugulidae</taxon>
        <taxon>Bugula</taxon>
    </lineage>
</organism>
<keyword evidence="3 5" id="KW-0472">Membrane</keyword>
<name>A0A7J7K5H3_BUGNE</name>
<gene>
    <name evidence="6" type="ORF">EB796_007815</name>
</gene>